<dbReference type="Proteomes" id="UP000028961">
    <property type="component" value="Segment"/>
</dbReference>
<reference evidence="1 2" key="1">
    <citation type="journal article" date="2015" name="Genome Announc.">
        <title>Genomic Analysis of Broad-Host-Range Enterobacteriophage Av-05.</title>
        <authorList>
            <person name="Amarillas L."/>
            <person name="Lopez-Cuevas O."/>
            <person name="Leon-Felix J."/>
            <person name="Castro-Del Campo N."/>
            <person name="Gerba C.P."/>
            <person name="Chaidez C."/>
        </authorList>
    </citation>
    <scope>NUCLEOTIDE SEQUENCE [LARGE SCALE GENOMIC DNA]</scope>
</reference>
<dbReference type="GeneID" id="22475447"/>
<dbReference type="OrthoDB" id="5362at10239"/>
<proteinExistence type="predicted"/>
<evidence type="ECO:0000313" key="2">
    <source>
        <dbReference type="Proteomes" id="UP000028961"/>
    </source>
</evidence>
<evidence type="ECO:0000313" key="1">
    <source>
        <dbReference type="EMBL" id="AII27649.1"/>
    </source>
</evidence>
<keyword evidence="2" id="KW-1185">Reference proteome</keyword>
<organism evidence="1 2">
    <name type="scientific">Escherichia phage Av-05</name>
    <dbReference type="NCBI Taxonomy" id="1527519"/>
    <lineage>
        <taxon>Viruses</taxon>
        <taxon>Duplodnaviria</taxon>
        <taxon>Heunggongvirae</taxon>
        <taxon>Uroviricota</taxon>
        <taxon>Caudoviricetes</taxon>
        <taxon>Vequintavirinae</taxon>
        <taxon>Avunavirus</taxon>
        <taxon>Avunavirus Av05</taxon>
    </lineage>
</organism>
<accession>A0A076GCM4</accession>
<dbReference type="KEGG" id="vg:22475447"/>
<sequence>MYPIPCFYIIISNNPLANSISLTSLGTCLKGGKAQLIWSVVPEGADLHDITFTPDKPTIVSVDPTGLVSFLEDGDFIITMSAKTGKGDEEKTLTAQINGHVDTLRIDVDPIGSRSISDRFWFVYKGDPSFDPGNPNPNMIGFNISPAEVMEEDDFYVTAVSETPDILSLAPSGIITCVSKGVGHCGMKGTYKDVTVTTLTDVYVDIAPALINPTAVANSYGDVKIAWDVQFPSSDDIYTVEVYDPKMPDAVWSKKTKDTFVFFDVTESVPIFGFAPTYLDVVIKGSNPETQPISPDRNITVDDSFVKEVLVFAGGDNAAAHFNSFSGRDKTTQSATTARNEYALSKGFYPAEVLPINAAFITSCAEAQANSSTGLATNYWYDVSSSTAGPCLTQFLAKVKPYKDKIKAVFWSLGEQDAMVAAAKQEGKHSDDARFQTAMTAIFENIRSVITNPEAKIVLQTLGRCFDDDVEVGGVEWYRYRNIQQQLVVDSKGGVIIGSWVDGAEHYGNYVVSGAGGGLRIHYRPTIYKNAAISLANMEDLSSTPPAWVDMKVPMGGKAVRQANQDILLSWDTRDYSKFSLFNFDVLTGAVISQQTLTTNSYTFTYADQVKQYGYAAGTVLFGVAYVQTTSKGDITSPLAKFNINVA</sequence>
<protein>
    <submittedName>
        <fullName evidence="1">Uncharacterized protein</fullName>
    </submittedName>
</protein>
<dbReference type="Gene3D" id="3.40.50.1110">
    <property type="entry name" value="SGNH hydrolase"/>
    <property type="match status" value="1"/>
</dbReference>
<gene>
    <name evidence="1" type="ORF">Av05_00106</name>
</gene>
<dbReference type="SUPFAM" id="SSF49373">
    <property type="entry name" value="Invasin/intimin cell-adhesion fragments"/>
    <property type="match status" value="1"/>
</dbReference>
<dbReference type="Gene3D" id="2.60.40.1080">
    <property type="match status" value="1"/>
</dbReference>
<dbReference type="InterPro" id="IPR008964">
    <property type="entry name" value="Invasin/intimin_cell_adhesion"/>
</dbReference>
<dbReference type="InterPro" id="IPR036514">
    <property type="entry name" value="SGNH_hydro_sf"/>
</dbReference>
<dbReference type="EMBL" id="KM190144">
    <property type="protein sequence ID" value="AII27649.1"/>
    <property type="molecule type" value="Genomic_DNA"/>
</dbReference>
<dbReference type="RefSeq" id="YP_009111180.1">
    <property type="nucleotide sequence ID" value="NC_025830.1"/>
</dbReference>
<name>A0A076GCM4_9CAUD</name>